<dbReference type="GO" id="GO:0006355">
    <property type="term" value="P:regulation of DNA-templated transcription"/>
    <property type="evidence" value="ECO:0007669"/>
    <property type="project" value="InterPro"/>
</dbReference>
<proteinExistence type="inferred from homology"/>
<evidence type="ECO:0000256" key="9">
    <source>
        <dbReference type="ARBA" id="ARBA00023204"/>
    </source>
</evidence>
<gene>
    <name evidence="12" type="ORF">COCSUDRAFT_21612</name>
</gene>
<evidence type="ECO:0000256" key="3">
    <source>
        <dbReference type="ARBA" id="ARBA00022723"/>
    </source>
</evidence>
<keyword evidence="7 11" id="KW-0805">Transcription regulation</keyword>
<dbReference type="InterPro" id="IPR036465">
    <property type="entry name" value="vWFA_dom_sf"/>
</dbReference>
<dbReference type="GO" id="GO:0008270">
    <property type="term" value="F:zinc ion binding"/>
    <property type="evidence" value="ECO:0007669"/>
    <property type="project" value="UniProtKB-KW"/>
</dbReference>
<dbReference type="STRING" id="574566.I0Z6M2"/>
<comment type="similarity">
    <text evidence="2 11">Belongs to the TFB4 family.</text>
</comment>
<keyword evidence="10 11" id="KW-0539">Nucleus</keyword>
<comment type="subcellular location">
    <subcellularLocation>
        <location evidence="1 11">Nucleus</location>
    </subcellularLocation>
</comment>
<dbReference type="Proteomes" id="UP000007264">
    <property type="component" value="Unassembled WGS sequence"/>
</dbReference>
<evidence type="ECO:0000256" key="10">
    <source>
        <dbReference type="ARBA" id="ARBA00023242"/>
    </source>
</evidence>
<dbReference type="GO" id="GO:0000439">
    <property type="term" value="C:transcription factor TFIIH core complex"/>
    <property type="evidence" value="ECO:0007669"/>
    <property type="project" value="UniProtKB-UniRule"/>
</dbReference>
<evidence type="ECO:0000256" key="4">
    <source>
        <dbReference type="ARBA" id="ARBA00022763"/>
    </source>
</evidence>
<protein>
    <recommendedName>
        <fullName evidence="11">General transcription and DNA repair factor IIH subunit TFB4</fullName>
    </recommendedName>
    <alternativeName>
        <fullName evidence="11">RNA polymerase II transcription factor B subunit 4</fullName>
    </alternativeName>
</protein>
<keyword evidence="8 11" id="KW-0804">Transcription</keyword>
<comment type="subunit">
    <text evidence="11">Component of the 7-subunit TFIIH core complex composed of XPB, XPD, TFB1/GTF2H1, GTF2H2/P44, TFB4/GTF2H3, TFB2/GTF2H4 and TFB5/GTF2H5, which is active in NER. The core complex associates with the 3-subunit CDK-activating kinase (CAK) module composed of CYCH1/cyclin H1, CDKD and MAT1/At4g30820 to form the 10-subunit holoenzyme (holo-TFIIH) active in transcription.</text>
</comment>
<dbReference type="eggNOG" id="KOG2487">
    <property type="taxonomic scope" value="Eukaryota"/>
</dbReference>
<evidence type="ECO:0000313" key="12">
    <source>
        <dbReference type="EMBL" id="EIE26291.1"/>
    </source>
</evidence>
<comment type="caution">
    <text evidence="12">The sequence shown here is derived from an EMBL/GenBank/DDBJ whole genome shotgun (WGS) entry which is preliminary data.</text>
</comment>
<dbReference type="RefSeq" id="XP_005650835.1">
    <property type="nucleotide sequence ID" value="XM_005650778.1"/>
</dbReference>
<evidence type="ECO:0000256" key="11">
    <source>
        <dbReference type="RuleBase" id="RU368090"/>
    </source>
</evidence>
<keyword evidence="5 11" id="KW-0863">Zinc-finger</keyword>
<reference evidence="12 13" key="1">
    <citation type="journal article" date="2012" name="Genome Biol.">
        <title>The genome of the polar eukaryotic microalga coccomyxa subellipsoidea reveals traits of cold adaptation.</title>
        <authorList>
            <person name="Blanc G."/>
            <person name="Agarkova I."/>
            <person name="Grimwood J."/>
            <person name="Kuo A."/>
            <person name="Brueggeman A."/>
            <person name="Dunigan D."/>
            <person name="Gurnon J."/>
            <person name="Ladunga I."/>
            <person name="Lindquist E."/>
            <person name="Lucas S."/>
            <person name="Pangilinan J."/>
            <person name="Proschold T."/>
            <person name="Salamov A."/>
            <person name="Schmutz J."/>
            <person name="Weeks D."/>
            <person name="Yamada T."/>
            <person name="Claverie J.M."/>
            <person name="Grigoriev I."/>
            <person name="Van Etten J."/>
            <person name="Lomsadze A."/>
            <person name="Borodovsky M."/>
        </authorList>
    </citation>
    <scope>NUCLEOTIDE SEQUENCE [LARGE SCALE GENOMIC DNA]</scope>
    <source>
        <strain evidence="12 13">C-169</strain>
    </source>
</reference>
<evidence type="ECO:0000256" key="7">
    <source>
        <dbReference type="ARBA" id="ARBA00023015"/>
    </source>
</evidence>
<name>I0Z6M2_COCSC</name>
<dbReference type="GO" id="GO:0005675">
    <property type="term" value="C:transcription factor TFIIH holo complex"/>
    <property type="evidence" value="ECO:0007669"/>
    <property type="project" value="UniProtKB-UniRule"/>
</dbReference>
<keyword evidence="6 11" id="KW-0862">Zinc</keyword>
<dbReference type="PANTHER" id="PTHR12831">
    <property type="entry name" value="TRANSCRIPTION INITIATION FACTOR IIH TFIIH , POLYPEPTIDE 3-RELATED"/>
    <property type="match status" value="1"/>
</dbReference>
<keyword evidence="4 11" id="KW-0227">DNA damage</keyword>
<dbReference type="Gene3D" id="3.40.50.410">
    <property type="entry name" value="von Willebrand factor, type A domain"/>
    <property type="match status" value="1"/>
</dbReference>
<evidence type="ECO:0000256" key="1">
    <source>
        <dbReference type="ARBA" id="ARBA00004123"/>
    </source>
</evidence>
<keyword evidence="9 11" id="KW-0234">DNA repair</keyword>
<dbReference type="KEGG" id="csl:COCSUDRAFT_21612"/>
<dbReference type="OrthoDB" id="17307at2759"/>
<evidence type="ECO:0000256" key="2">
    <source>
        <dbReference type="ARBA" id="ARBA00005273"/>
    </source>
</evidence>
<dbReference type="GO" id="GO:0006289">
    <property type="term" value="P:nucleotide-excision repair"/>
    <property type="evidence" value="ECO:0007669"/>
    <property type="project" value="UniProtKB-UniRule"/>
</dbReference>
<evidence type="ECO:0000256" key="6">
    <source>
        <dbReference type="ARBA" id="ARBA00022833"/>
    </source>
</evidence>
<dbReference type="GeneID" id="17044301"/>
<dbReference type="Pfam" id="PF03850">
    <property type="entry name" value="Tfb4"/>
    <property type="match status" value="1"/>
</dbReference>
<accession>I0Z6M2</accession>
<dbReference type="EMBL" id="AGSI01000002">
    <property type="protein sequence ID" value="EIE26291.1"/>
    <property type="molecule type" value="Genomic_DNA"/>
</dbReference>
<evidence type="ECO:0000256" key="5">
    <source>
        <dbReference type="ARBA" id="ARBA00022771"/>
    </source>
</evidence>
<dbReference type="AlphaFoldDB" id="I0Z6M2"/>
<evidence type="ECO:0000313" key="13">
    <source>
        <dbReference type="Proteomes" id="UP000007264"/>
    </source>
</evidence>
<evidence type="ECO:0000256" key="8">
    <source>
        <dbReference type="ARBA" id="ARBA00023163"/>
    </source>
</evidence>
<sequence length="305" mass="32775">MAPSDEDDDSCLLVVVLETHEDLWSALADESESPVIGNLSLTTLLQQVLVFLNTFLALNEANELVVIAACGDQSEVLYTSPSVHRERQGPKHGAVTGNASEEVLKKLHALLQEQAALPVGDHARPAVLAGALSRALCLINKAQLASAGGSRTRKQPRLLCLKGSPDATEQYISVMNAIFAAQRCEVVIDACMLGASDSAFLQQAAHLTNGIYLRPKHKDALLQYLLTIFCGDAFSRSFLQLPRPIGVDFRAACFCHRRAIDLGYVCSVCLSIFCESITECSTCGTTFKVVARTPATKRKASAAAV</sequence>
<dbReference type="InterPro" id="IPR004600">
    <property type="entry name" value="TFIIH_Tfb4/GTF2H3"/>
</dbReference>
<organism evidence="12 13">
    <name type="scientific">Coccomyxa subellipsoidea (strain C-169)</name>
    <name type="common">Green microalga</name>
    <dbReference type="NCBI Taxonomy" id="574566"/>
    <lineage>
        <taxon>Eukaryota</taxon>
        <taxon>Viridiplantae</taxon>
        <taxon>Chlorophyta</taxon>
        <taxon>core chlorophytes</taxon>
        <taxon>Trebouxiophyceae</taxon>
        <taxon>Trebouxiophyceae incertae sedis</taxon>
        <taxon>Coccomyxaceae</taxon>
        <taxon>Coccomyxa</taxon>
        <taxon>Coccomyxa subellipsoidea</taxon>
    </lineage>
</organism>
<keyword evidence="13" id="KW-1185">Reference proteome</keyword>
<keyword evidence="3 11" id="KW-0479">Metal-binding</keyword>
<dbReference type="PANTHER" id="PTHR12831:SF0">
    <property type="entry name" value="GENERAL TRANSCRIPTION FACTOR IIH SUBUNIT 3"/>
    <property type="match status" value="1"/>
</dbReference>
<comment type="function">
    <text evidence="11">Component of the general transcription and DNA repair factor IIH (TFIIH) core complex, which is involved in general and transcription-coupled nucleotide excision repair (NER) of damaged DNA and, when complexed to CAK, in RNA transcription by RNA polymerase II. In NER, TFIIH acts by opening DNA around the lesion to allow the excision of the damaged oligonucleotide and its replacement by a new DNA fragment. In transcription, TFIIH has an essential role in transcription initiation. When the pre-initiation complex (PIC) has been established, TFIIH is required for promoter opening and promoter escape. Phosphorylation of the C-terminal tail (CTD) of the largest subunit of RNA polymerase II by the kinase module CAK controls the initiation of transcription.</text>
</comment>